<accession>A0AA36FHZ7</accession>
<dbReference type="PANTHER" id="PTHR47959">
    <property type="entry name" value="ATP-DEPENDENT RNA HELICASE RHLE-RELATED"/>
    <property type="match status" value="1"/>
</dbReference>
<evidence type="ECO:0000256" key="9">
    <source>
        <dbReference type="ARBA" id="ARBA00023242"/>
    </source>
</evidence>
<feature type="region of interest" description="Disordered" evidence="12">
    <location>
        <begin position="1"/>
        <end position="59"/>
    </location>
</feature>
<evidence type="ECO:0000313" key="17">
    <source>
        <dbReference type="Proteomes" id="UP001162480"/>
    </source>
</evidence>
<dbReference type="InterPro" id="IPR014001">
    <property type="entry name" value="Helicase_ATP-bd"/>
</dbReference>
<keyword evidence="7" id="KW-0067">ATP-binding</keyword>
<keyword evidence="4" id="KW-0547">Nucleotide-binding</keyword>
<feature type="compositionally biased region" description="Acidic residues" evidence="12">
    <location>
        <begin position="22"/>
        <end position="38"/>
    </location>
</feature>
<dbReference type="GO" id="GO:0003724">
    <property type="term" value="F:RNA helicase activity"/>
    <property type="evidence" value="ECO:0007669"/>
    <property type="project" value="UniProtKB-EC"/>
</dbReference>
<keyword evidence="9" id="KW-0539">Nucleus</keyword>
<reference evidence="16" key="1">
    <citation type="submission" date="2023-08" db="EMBL/GenBank/DDBJ databases">
        <authorList>
            <person name="Alioto T."/>
            <person name="Alioto T."/>
            <person name="Gomez Garrido J."/>
        </authorList>
    </citation>
    <scope>NUCLEOTIDE SEQUENCE</scope>
</reference>
<feature type="compositionally biased region" description="Acidic residues" evidence="12">
    <location>
        <begin position="738"/>
        <end position="748"/>
    </location>
</feature>
<dbReference type="SMART" id="SM01123">
    <property type="entry name" value="DBP10CT"/>
    <property type="match status" value="1"/>
</dbReference>
<dbReference type="EMBL" id="OX597836">
    <property type="protein sequence ID" value="CAI9739430.1"/>
    <property type="molecule type" value="Genomic_DNA"/>
</dbReference>
<gene>
    <name evidence="16" type="ORF">OCTVUL_1B002640</name>
</gene>
<dbReference type="InterPro" id="IPR014014">
    <property type="entry name" value="RNA_helicase_DEAD_Q_motif"/>
</dbReference>
<comment type="catalytic activity">
    <reaction evidence="10">
        <text>ATP + H2O = ADP + phosphate + H(+)</text>
        <dbReference type="Rhea" id="RHEA:13065"/>
        <dbReference type="ChEBI" id="CHEBI:15377"/>
        <dbReference type="ChEBI" id="CHEBI:15378"/>
        <dbReference type="ChEBI" id="CHEBI:30616"/>
        <dbReference type="ChEBI" id="CHEBI:43474"/>
        <dbReference type="ChEBI" id="CHEBI:456216"/>
        <dbReference type="EC" id="3.6.4.13"/>
    </reaction>
</comment>
<evidence type="ECO:0000259" key="14">
    <source>
        <dbReference type="PROSITE" id="PS51194"/>
    </source>
</evidence>
<feature type="compositionally biased region" description="Basic and acidic residues" evidence="12">
    <location>
        <begin position="39"/>
        <end position="49"/>
    </location>
</feature>
<evidence type="ECO:0000256" key="12">
    <source>
        <dbReference type="SAM" id="MobiDB-lite"/>
    </source>
</evidence>
<dbReference type="PROSITE" id="PS51192">
    <property type="entry name" value="HELICASE_ATP_BIND_1"/>
    <property type="match status" value="1"/>
</dbReference>
<dbReference type="InterPro" id="IPR012541">
    <property type="entry name" value="DBP10_C"/>
</dbReference>
<protein>
    <recommendedName>
        <fullName evidence="3">RNA helicase</fullName>
        <ecNumber evidence="3">3.6.4.13</ecNumber>
    </recommendedName>
</protein>
<dbReference type="InterPro" id="IPR027417">
    <property type="entry name" value="P-loop_NTPase"/>
</dbReference>
<organism evidence="16 17">
    <name type="scientific">Octopus vulgaris</name>
    <name type="common">Common octopus</name>
    <dbReference type="NCBI Taxonomy" id="6645"/>
    <lineage>
        <taxon>Eukaryota</taxon>
        <taxon>Metazoa</taxon>
        <taxon>Spiralia</taxon>
        <taxon>Lophotrochozoa</taxon>
        <taxon>Mollusca</taxon>
        <taxon>Cephalopoda</taxon>
        <taxon>Coleoidea</taxon>
        <taxon>Octopodiformes</taxon>
        <taxon>Octopoda</taxon>
        <taxon>Incirrata</taxon>
        <taxon>Octopodidae</taxon>
        <taxon>Octopus</taxon>
    </lineage>
</organism>
<feature type="compositionally biased region" description="Basic residues" evidence="12">
    <location>
        <begin position="792"/>
        <end position="801"/>
    </location>
</feature>
<dbReference type="SMART" id="SM00487">
    <property type="entry name" value="DEXDc"/>
    <property type="match status" value="1"/>
</dbReference>
<dbReference type="EC" id="3.6.4.13" evidence="3"/>
<keyword evidence="17" id="KW-1185">Reference proteome</keyword>
<feature type="region of interest" description="Disordered" evidence="12">
    <location>
        <begin position="736"/>
        <end position="841"/>
    </location>
</feature>
<evidence type="ECO:0000256" key="6">
    <source>
        <dbReference type="ARBA" id="ARBA00022806"/>
    </source>
</evidence>
<evidence type="ECO:0000256" key="11">
    <source>
        <dbReference type="PROSITE-ProRule" id="PRU00552"/>
    </source>
</evidence>
<evidence type="ECO:0000313" key="16">
    <source>
        <dbReference type="EMBL" id="CAI9739430.1"/>
    </source>
</evidence>
<dbReference type="FunFam" id="3.40.50.300:FF:000865">
    <property type="entry name" value="ATP-dependent RNA helicase DDX54"/>
    <property type="match status" value="1"/>
</dbReference>
<feature type="compositionally biased region" description="Basic residues" evidence="12">
    <location>
        <begin position="831"/>
        <end position="841"/>
    </location>
</feature>
<dbReference type="CDD" id="cd18787">
    <property type="entry name" value="SF2_C_DEAD"/>
    <property type="match status" value="1"/>
</dbReference>
<dbReference type="Gene3D" id="3.40.50.300">
    <property type="entry name" value="P-loop containing nucleotide triphosphate hydrolases"/>
    <property type="match status" value="2"/>
</dbReference>
<dbReference type="Proteomes" id="UP001162480">
    <property type="component" value="Chromosome 23"/>
</dbReference>
<keyword evidence="8" id="KW-0694">RNA-binding</keyword>
<evidence type="ECO:0000256" key="2">
    <source>
        <dbReference type="ARBA" id="ARBA00010379"/>
    </source>
</evidence>
<evidence type="ECO:0000256" key="3">
    <source>
        <dbReference type="ARBA" id="ARBA00012552"/>
    </source>
</evidence>
<sequence length="841" mass="95593">MGRKLKKKQIKEEEKDSKPVIDVEDMYDGEELTMEEESSEARKLIQEQNRKKKKSGGFQSMGLSQPVFKGILHKGYKIPTPIQRKTIPLLLAGKDIVAMARTGSGKTAAFLIPMFEQLKAHSAKAGARALIMSPTRELAMQTLRFTKELGKHIGLSAAVILGGDRMEDQFSAMHSLPDIIIATPGRFLHVVMEMKLKLSSLQYVVFDEADRLFEMGFKEQLDEILRRLPESRQTLLFSATLPKQMVEFAKAGLNNPTLVRLDVDNKLSDQLKTAYFYCRSVEKPSLLLYLLKSVVKPFEQTVVFAATKHHVELLSMLLNSADIKNTFVYSSLDASARKINIAKFQHKRVNVLIVTDLAARGIDVPLLDNVINYNFPGKPKLFIHRVGRVARAGRSGTAYSIVCSEEIPYLIDLHIFLGRPFQYVPAEGKKKAEETSDKDGLLGSVPSSLIDVWQDTLSRWHTENIDIQNMTQVCEKAYKQYVKTRPPPAGESVKRMKELDNGALNIGIHPIFCEHISKNDLKRADFMNALHKYKANLTVFEICANNKSTKQLEMMKEKRRHHDRTIKRTITKKEDKIAEEEMMKADANPESSVTAADDAVDEANIEDVFSSVVVSKPSKKAFVKKVKNAKSAKSVKDEENYVRYCPADYNSEKSLNIENNFQNEATACGFEVTGDEVNQMQKMQYKMKWDRKKKKFLSKNAVLSKEPKKVRTESGALIPASYKSNFYEQWKKHNKIEEQEDGDDDDDGGGGIIPAKMETESATAEEKHIKVFGLNKRRMGKPDEDAPNALGNKKRRFKNKERKNAQQILKSRRVKAQKRSYQKYRQGENLKRKKKNKKNSK</sequence>
<dbReference type="SUPFAM" id="SSF52540">
    <property type="entry name" value="P-loop containing nucleoside triphosphate hydrolases"/>
    <property type="match status" value="2"/>
</dbReference>
<keyword evidence="6" id="KW-0347">Helicase</keyword>
<evidence type="ECO:0000259" key="13">
    <source>
        <dbReference type="PROSITE" id="PS51192"/>
    </source>
</evidence>
<dbReference type="Pfam" id="PF00271">
    <property type="entry name" value="Helicase_C"/>
    <property type="match status" value="1"/>
</dbReference>
<dbReference type="InterPro" id="IPR011545">
    <property type="entry name" value="DEAD/DEAH_box_helicase_dom"/>
</dbReference>
<comment type="similarity">
    <text evidence="2">Belongs to the DEAD box helicase family. DDX54/DBP10 subfamily.</text>
</comment>
<comment type="subcellular location">
    <subcellularLocation>
        <location evidence="1">Nucleus</location>
        <location evidence="1">Nucleolus</location>
    </subcellularLocation>
</comment>
<feature type="domain" description="Helicase ATP-binding" evidence="13">
    <location>
        <begin position="87"/>
        <end position="259"/>
    </location>
</feature>
<dbReference type="SMART" id="SM00490">
    <property type="entry name" value="HELICc"/>
    <property type="match status" value="1"/>
</dbReference>
<dbReference type="PROSITE" id="PS51195">
    <property type="entry name" value="Q_MOTIF"/>
    <property type="match status" value="1"/>
</dbReference>
<dbReference type="PROSITE" id="PS00039">
    <property type="entry name" value="DEAD_ATP_HELICASE"/>
    <property type="match status" value="1"/>
</dbReference>
<evidence type="ECO:0000256" key="10">
    <source>
        <dbReference type="ARBA" id="ARBA00047984"/>
    </source>
</evidence>
<dbReference type="GO" id="GO:0016787">
    <property type="term" value="F:hydrolase activity"/>
    <property type="evidence" value="ECO:0007669"/>
    <property type="project" value="UniProtKB-KW"/>
</dbReference>
<dbReference type="Pfam" id="PF00270">
    <property type="entry name" value="DEAD"/>
    <property type="match status" value="1"/>
</dbReference>
<dbReference type="InterPro" id="IPR033517">
    <property type="entry name" value="DDX54/DBP10_DEAD-box_helicase"/>
</dbReference>
<dbReference type="PANTHER" id="PTHR47959:SF8">
    <property type="entry name" value="RNA HELICASE"/>
    <property type="match status" value="1"/>
</dbReference>
<evidence type="ECO:0000256" key="5">
    <source>
        <dbReference type="ARBA" id="ARBA00022801"/>
    </source>
</evidence>
<evidence type="ECO:0000256" key="8">
    <source>
        <dbReference type="ARBA" id="ARBA00022884"/>
    </source>
</evidence>
<evidence type="ECO:0000259" key="15">
    <source>
        <dbReference type="PROSITE" id="PS51195"/>
    </source>
</evidence>
<name>A0AA36FHZ7_OCTVU</name>
<evidence type="ECO:0000256" key="4">
    <source>
        <dbReference type="ARBA" id="ARBA00022741"/>
    </source>
</evidence>
<feature type="compositionally biased region" description="Basic and acidic residues" evidence="12">
    <location>
        <begin position="10"/>
        <end position="21"/>
    </location>
</feature>
<dbReference type="GO" id="GO:0005829">
    <property type="term" value="C:cytosol"/>
    <property type="evidence" value="ECO:0007669"/>
    <property type="project" value="TreeGrafter"/>
</dbReference>
<feature type="domain" description="DEAD-box RNA helicase Q" evidence="15">
    <location>
        <begin position="56"/>
        <end position="84"/>
    </location>
</feature>
<dbReference type="AlphaFoldDB" id="A0AA36FHZ7"/>
<dbReference type="PROSITE" id="PS51194">
    <property type="entry name" value="HELICASE_CTER"/>
    <property type="match status" value="1"/>
</dbReference>
<dbReference type="InterPro" id="IPR001650">
    <property type="entry name" value="Helicase_C-like"/>
</dbReference>
<feature type="domain" description="Helicase C-terminal" evidence="14">
    <location>
        <begin position="286"/>
        <end position="432"/>
    </location>
</feature>
<dbReference type="Pfam" id="PF08147">
    <property type="entry name" value="DBP10CT"/>
    <property type="match status" value="1"/>
</dbReference>
<dbReference type="InterPro" id="IPR050079">
    <property type="entry name" value="DEAD_box_RNA_helicase"/>
</dbReference>
<evidence type="ECO:0000256" key="7">
    <source>
        <dbReference type="ARBA" id="ARBA00022840"/>
    </source>
</evidence>
<dbReference type="CDD" id="cd17959">
    <property type="entry name" value="DEADc_DDX54"/>
    <property type="match status" value="1"/>
</dbReference>
<dbReference type="GO" id="GO:0005524">
    <property type="term" value="F:ATP binding"/>
    <property type="evidence" value="ECO:0007669"/>
    <property type="project" value="UniProtKB-KW"/>
</dbReference>
<feature type="compositionally biased region" description="Basic residues" evidence="12">
    <location>
        <begin position="810"/>
        <end position="822"/>
    </location>
</feature>
<dbReference type="GO" id="GO:0005730">
    <property type="term" value="C:nucleolus"/>
    <property type="evidence" value="ECO:0007669"/>
    <property type="project" value="UniProtKB-SubCell"/>
</dbReference>
<keyword evidence="5" id="KW-0378">Hydrolase</keyword>
<dbReference type="InterPro" id="IPR000629">
    <property type="entry name" value="RNA-helicase_DEAD-box_CS"/>
</dbReference>
<feature type="short sequence motif" description="Q motif" evidence="11">
    <location>
        <begin position="56"/>
        <end position="84"/>
    </location>
</feature>
<dbReference type="GO" id="GO:0003723">
    <property type="term" value="F:RNA binding"/>
    <property type="evidence" value="ECO:0007669"/>
    <property type="project" value="UniProtKB-KW"/>
</dbReference>
<evidence type="ECO:0000256" key="1">
    <source>
        <dbReference type="ARBA" id="ARBA00004604"/>
    </source>
</evidence>
<proteinExistence type="inferred from homology"/>